<dbReference type="Proteomes" id="UP000323739">
    <property type="component" value="Segment"/>
</dbReference>
<accession>A0A5B9N3F0</accession>
<gene>
    <name evidence="1" type="primary">4L372D_114</name>
</gene>
<keyword evidence="2" id="KW-1185">Reference proteome</keyword>
<evidence type="ECO:0000313" key="1">
    <source>
        <dbReference type="EMBL" id="QEG08578.1"/>
    </source>
</evidence>
<dbReference type="GeneID" id="55617032"/>
<name>A0A5B9N3F0_9CAUD</name>
<sequence length="71" mass="8435">MGENSHLDWFDMLRFNVLSSTNETIFSLDEISMDDLFRLNDYVEMKTFVENVAQAVQDDEVERMNNKPRRS</sequence>
<dbReference type="RefSeq" id="YP_009846662.1">
    <property type="nucleotide sequence ID" value="NC_048771.1"/>
</dbReference>
<proteinExistence type="predicted"/>
<reference evidence="1 2" key="1">
    <citation type="submission" date="2019-04" db="EMBL/GenBank/DDBJ databases">
        <title>Nine Novel Phages from a Plateau Lake in Southwest China Provide Insights into Aeromonas Phage Diversity.</title>
        <authorList>
            <person name="Xiao W."/>
            <person name="Bai M."/>
            <person name="Wang Y."/>
            <person name="Cui X."/>
        </authorList>
    </citation>
    <scope>NUCLEOTIDE SEQUENCE [LARGE SCALE GENOMIC DNA]</scope>
</reference>
<dbReference type="KEGG" id="vg:55617032"/>
<protein>
    <submittedName>
        <fullName evidence="1">Uncharacterized protein</fullName>
    </submittedName>
</protein>
<evidence type="ECO:0000313" key="2">
    <source>
        <dbReference type="Proteomes" id="UP000323739"/>
    </source>
</evidence>
<organism evidence="1 2">
    <name type="scientific">Aeromonas phage 4L372D</name>
    <dbReference type="NCBI Taxonomy" id="2588518"/>
    <lineage>
        <taxon>Viruses</taxon>
        <taxon>Duplodnaviria</taxon>
        <taxon>Heunggongvirae</taxon>
        <taxon>Uroviricota</taxon>
        <taxon>Caudoviricetes</taxon>
        <taxon>Plateaulakevirus</taxon>
        <taxon>Plateaulakevirus pv4L372D</taxon>
    </lineage>
</organism>
<dbReference type="EMBL" id="MK813939">
    <property type="protein sequence ID" value="QEG08578.1"/>
    <property type="molecule type" value="Genomic_DNA"/>
</dbReference>